<gene>
    <name evidence="1" type="ORF">M8C21_015415</name>
</gene>
<accession>A0AAD5DBM3</accession>
<protein>
    <submittedName>
        <fullName evidence="1">Uncharacterized protein</fullName>
    </submittedName>
</protein>
<evidence type="ECO:0000313" key="1">
    <source>
        <dbReference type="EMBL" id="KAI7756439.1"/>
    </source>
</evidence>
<sequence length="107" mass="12276">MHLFVSCGVAVQISEYITHWCRINPIYVLELKDLANIHLQNSGSTKWRKVISLVSRTALRVIWKYHNEAIFYGRQTSLSRMKEAGYQNQQLSLGQKSGEYGGFNLGK</sequence>
<keyword evidence="2" id="KW-1185">Reference proteome</keyword>
<evidence type="ECO:0000313" key="2">
    <source>
        <dbReference type="Proteomes" id="UP001206925"/>
    </source>
</evidence>
<dbReference type="Proteomes" id="UP001206925">
    <property type="component" value="Unassembled WGS sequence"/>
</dbReference>
<proteinExistence type="predicted"/>
<feature type="non-terminal residue" evidence="1">
    <location>
        <position position="107"/>
    </location>
</feature>
<dbReference type="AlphaFoldDB" id="A0AAD5DBM3"/>
<name>A0AAD5DBM3_AMBAR</name>
<organism evidence="1 2">
    <name type="scientific">Ambrosia artemisiifolia</name>
    <name type="common">Common ragweed</name>
    <dbReference type="NCBI Taxonomy" id="4212"/>
    <lineage>
        <taxon>Eukaryota</taxon>
        <taxon>Viridiplantae</taxon>
        <taxon>Streptophyta</taxon>
        <taxon>Embryophyta</taxon>
        <taxon>Tracheophyta</taxon>
        <taxon>Spermatophyta</taxon>
        <taxon>Magnoliopsida</taxon>
        <taxon>eudicotyledons</taxon>
        <taxon>Gunneridae</taxon>
        <taxon>Pentapetalae</taxon>
        <taxon>asterids</taxon>
        <taxon>campanulids</taxon>
        <taxon>Asterales</taxon>
        <taxon>Asteraceae</taxon>
        <taxon>Asteroideae</taxon>
        <taxon>Heliantheae alliance</taxon>
        <taxon>Heliantheae</taxon>
        <taxon>Ambrosia</taxon>
    </lineage>
</organism>
<comment type="caution">
    <text evidence="1">The sequence shown here is derived from an EMBL/GenBank/DDBJ whole genome shotgun (WGS) entry which is preliminary data.</text>
</comment>
<dbReference type="EMBL" id="JAMZMK010000389">
    <property type="protein sequence ID" value="KAI7756439.1"/>
    <property type="molecule type" value="Genomic_DNA"/>
</dbReference>
<reference evidence="1" key="1">
    <citation type="submission" date="2022-06" db="EMBL/GenBank/DDBJ databases">
        <title>Uncovering the hologenomic basis of an extraordinary plant invasion.</title>
        <authorList>
            <person name="Bieker V.C."/>
            <person name="Martin M.D."/>
            <person name="Gilbert T."/>
            <person name="Hodgins K."/>
            <person name="Battlay P."/>
            <person name="Petersen B."/>
            <person name="Wilson J."/>
        </authorList>
    </citation>
    <scope>NUCLEOTIDE SEQUENCE</scope>
    <source>
        <strain evidence="1">AA19_3_7</strain>
        <tissue evidence="1">Leaf</tissue>
    </source>
</reference>